<dbReference type="Pfam" id="PF00089">
    <property type="entry name" value="Trypsin"/>
    <property type="match status" value="1"/>
</dbReference>
<name>A0AAW1HU99_POPJA</name>
<dbReference type="SMART" id="SM00020">
    <property type="entry name" value="Tryp_SPc"/>
    <property type="match status" value="1"/>
</dbReference>
<dbReference type="Proteomes" id="UP001458880">
    <property type="component" value="Unassembled WGS sequence"/>
</dbReference>
<dbReference type="PANTHER" id="PTHR24276">
    <property type="entry name" value="POLYSERASE-RELATED"/>
    <property type="match status" value="1"/>
</dbReference>
<keyword evidence="3 6" id="KW-0378">Hydrolase</keyword>
<dbReference type="InterPro" id="IPR009003">
    <property type="entry name" value="Peptidase_S1_PA"/>
</dbReference>
<dbReference type="InterPro" id="IPR043504">
    <property type="entry name" value="Peptidase_S1_PA_chymotrypsin"/>
</dbReference>
<dbReference type="Gene3D" id="2.40.10.10">
    <property type="entry name" value="Trypsin-like serine proteases"/>
    <property type="match status" value="3"/>
</dbReference>
<dbReference type="PRINTS" id="PR00722">
    <property type="entry name" value="CHYMOTRYPSIN"/>
</dbReference>
<reference evidence="8 9" key="1">
    <citation type="journal article" date="2024" name="BMC Genomics">
        <title>De novo assembly and annotation of Popillia japonica's genome with initial clues to its potential as an invasive pest.</title>
        <authorList>
            <person name="Cucini C."/>
            <person name="Boschi S."/>
            <person name="Funari R."/>
            <person name="Cardaioli E."/>
            <person name="Iannotti N."/>
            <person name="Marturano G."/>
            <person name="Paoli F."/>
            <person name="Bruttini M."/>
            <person name="Carapelli A."/>
            <person name="Frati F."/>
            <person name="Nardi F."/>
        </authorList>
    </citation>
    <scope>NUCLEOTIDE SEQUENCE [LARGE SCALE GENOMIC DNA]</scope>
    <source>
        <strain evidence="8">DMR45628</strain>
    </source>
</reference>
<evidence type="ECO:0000256" key="5">
    <source>
        <dbReference type="ARBA" id="ARBA00023157"/>
    </source>
</evidence>
<evidence type="ECO:0000256" key="2">
    <source>
        <dbReference type="ARBA" id="ARBA00022670"/>
    </source>
</evidence>
<accession>A0AAW1HU99</accession>
<comment type="similarity">
    <text evidence="1">Belongs to the peptidase S1 family.</text>
</comment>
<organism evidence="8 9">
    <name type="scientific">Popillia japonica</name>
    <name type="common">Japanese beetle</name>
    <dbReference type="NCBI Taxonomy" id="7064"/>
    <lineage>
        <taxon>Eukaryota</taxon>
        <taxon>Metazoa</taxon>
        <taxon>Ecdysozoa</taxon>
        <taxon>Arthropoda</taxon>
        <taxon>Hexapoda</taxon>
        <taxon>Insecta</taxon>
        <taxon>Pterygota</taxon>
        <taxon>Neoptera</taxon>
        <taxon>Endopterygota</taxon>
        <taxon>Coleoptera</taxon>
        <taxon>Polyphaga</taxon>
        <taxon>Scarabaeiformia</taxon>
        <taxon>Scarabaeidae</taxon>
        <taxon>Rutelinae</taxon>
        <taxon>Popillia</taxon>
    </lineage>
</organism>
<keyword evidence="4 6" id="KW-0720">Serine protease</keyword>
<dbReference type="PANTHER" id="PTHR24276:SF98">
    <property type="entry name" value="FI18310P1-RELATED"/>
    <property type="match status" value="1"/>
</dbReference>
<dbReference type="PROSITE" id="PS00134">
    <property type="entry name" value="TRYPSIN_HIS"/>
    <property type="match status" value="1"/>
</dbReference>
<protein>
    <submittedName>
        <fullName evidence="8">Trypsin</fullName>
    </submittedName>
</protein>
<keyword evidence="5" id="KW-1015">Disulfide bond</keyword>
<dbReference type="InterPro" id="IPR001254">
    <property type="entry name" value="Trypsin_dom"/>
</dbReference>
<proteinExistence type="inferred from homology"/>
<evidence type="ECO:0000256" key="4">
    <source>
        <dbReference type="ARBA" id="ARBA00022825"/>
    </source>
</evidence>
<evidence type="ECO:0000256" key="6">
    <source>
        <dbReference type="RuleBase" id="RU363034"/>
    </source>
</evidence>
<feature type="domain" description="Peptidase S1" evidence="7">
    <location>
        <begin position="7"/>
        <end position="202"/>
    </location>
</feature>
<dbReference type="InterPro" id="IPR018114">
    <property type="entry name" value="TRYPSIN_HIS"/>
</dbReference>
<sequence>EDEEDAIINGNLAEIEDFPYYAYLTRNGQFFCGGAFIERDLVLTAAHCLKHLDITVYPGITKHSNVKKAKGYKAKYVRPNYNYFASSDRAYDIGLIRLKEKIKLGKKAQLVNLPTEAPPIGEAGTVVGFGIVKFFESIEKGGVLHTRSDDKKNTCYGDSGGPIVYNGAVVGVVSSGEYGDCTGYSIQTPVAANLVWIRETSPLIL</sequence>
<keyword evidence="2 6" id="KW-0645">Protease</keyword>
<dbReference type="PROSITE" id="PS50240">
    <property type="entry name" value="TRYPSIN_DOM"/>
    <property type="match status" value="1"/>
</dbReference>
<dbReference type="AlphaFoldDB" id="A0AAW1HU99"/>
<evidence type="ECO:0000256" key="1">
    <source>
        <dbReference type="ARBA" id="ARBA00007664"/>
    </source>
</evidence>
<dbReference type="EMBL" id="JASPKY010000921">
    <property type="protein sequence ID" value="KAK9680209.1"/>
    <property type="molecule type" value="Genomic_DNA"/>
</dbReference>
<dbReference type="SUPFAM" id="SSF50494">
    <property type="entry name" value="Trypsin-like serine proteases"/>
    <property type="match status" value="1"/>
</dbReference>
<dbReference type="GO" id="GO:0004252">
    <property type="term" value="F:serine-type endopeptidase activity"/>
    <property type="evidence" value="ECO:0007669"/>
    <property type="project" value="InterPro"/>
</dbReference>
<comment type="caution">
    <text evidence="8">The sequence shown here is derived from an EMBL/GenBank/DDBJ whole genome shotgun (WGS) entry which is preliminary data.</text>
</comment>
<dbReference type="InterPro" id="IPR001314">
    <property type="entry name" value="Peptidase_S1A"/>
</dbReference>
<evidence type="ECO:0000256" key="3">
    <source>
        <dbReference type="ARBA" id="ARBA00022801"/>
    </source>
</evidence>
<dbReference type="PROSITE" id="PS00135">
    <property type="entry name" value="TRYPSIN_SER"/>
    <property type="match status" value="1"/>
</dbReference>
<evidence type="ECO:0000259" key="7">
    <source>
        <dbReference type="PROSITE" id="PS50240"/>
    </source>
</evidence>
<dbReference type="InterPro" id="IPR050430">
    <property type="entry name" value="Peptidase_S1"/>
</dbReference>
<gene>
    <name evidence="8" type="ORF">QE152_g39269</name>
</gene>
<evidence type="ECO:0000313" key="8">
    <source>
        <dbReference type="EMBL" id="KAK9680209.1"/>
    </source>
</evidence>
<dbReference type="GO" id="GO:0006508">
    <property type="term" value="P:proteolysis"/>
    <property type="evidence" value="ECO:0007669"/>
    <property type="project" value="UniProtKB-KW"/>
</dbReference>
<keyword evidence="9" id="KW-1185">Reference proteome</keyword>
<dbReference type="InterPro" id="IPR033116">
    <property type="entry name" value="TRYPSIN_SER"/>
</dbReference>
<evidence type="ECO:0000313" key="9">
    <source>
        <dbReference type="Proteomes" id="UP001458880"/>
    </source>
</evidence>
<feature type="non-terminal residue" evidence="8">
    <location>
        <position position="1"/>
    </location>
</feature>